<dbReference type="EMBL" id="JARBHB010000004">
    <property type="protein sequence ID" value="KAJ8886069.1"/>
    <property type="molecule type" value="Genomic_DNA"/>
</dbReference>
<reference evidence="1 2" key="1">
    <citation type="submission" date="2023-02" db="EMBL/GenBank/DDBJ databases">
        <title>LHISI_Scaffold_Assembly.</title>
        <authorList>
            <person name="Stuart O.P."/>
            <person name="Cleave R."/>
            <person name="Magrath M.J.L."/>
            <person name="Mikheyev A.S."/>
        </authorList>
    </citation>
    <scope>NUCLEOTIDE SEQUENCE [LARGE SCALE GENOMIC DNA]</scope>
    <source>
        <strain evidence="1">Daus_M_001</strain>
        <tissue evidence="1">Leg muscle</tissue>
    </source>
</reference>
<evidence type="ECO:0000313" key="2">
    <source>
        <dbReference type="Proteomes" id="UP001159363"/>
    </source>
</evidence>
<proteinExistence type="predicted"/>
<protein>
    <submittedName>
        <fullName evidence="1">Uncharacterized protein</fullName>
    </submittedName>
</protein>
<sequence>MTMTLVVRNIEGGHIDAAEHQVYARPARLKFRLRLRCSSVGLIKGQIKLSRVAGLRAGGRGGKIRKGQTLRFHSTPVSPACFGWGPTQPRPGCNRQEPDARRWALGTVGYNIVLTSANSIQLVSRTTCGGDCPLPTLPPPLKAQGTAKICSVPSDSMFDLLGSYDTIVQQHACYNDSCCYSDYCLLPMRVITSVASASETFQPRSVVFKSRVSHEATLENWIEIQLLGCGRETNCKEETTEGIRKLSYSVQIISHHETRYILFQRKRNRQATLLPCEVAKSRRYLASGTCQPSTASSVFVGGRRRSGRLVINDATGPAMKDTASTGIVMPLLGECRNTFALACGAACPTCDKANGVSPARCVKARRCVTDLQLRNWESATRTGTGWHARKGHTSAIRQRLLLHAASMEQRRNARLGETGDPRVNSLTIGIVLHDSHMRKPVNNKTVTKLLVSHLGEPGYISGGVAPALSHVGILPVDATSRWIFSEYPVSPPLHSGPAPYSPHFTLISS</sequence>
<organism evidence="1 2">
    <name type="scientific">Dryococelus australis</name>
    <dbReference type="NCBI Taxonomy" id="614101"/>
    <lineage>
        <taxon>Eukaryota</taxon>
        <taxon>Metazoa</taxon>
        <taxon>Ecdysozoa</taxon>
        <taxon>Arthropoda</taxon>
        <taxon>Hexapoda</taxon>
        <taxon>Insecta</taxon>
        <taxon>Pterygota</taxon>
        <taxon>Neoptera</taxon>
        <taxon>Polyneoptera</taxon>
        <taxon>Phasmatodea</taxon>
        <taxon>Verophasmatodea</taxon>
        <taxon>Anareolatae</taxon>
        <taxon>Phasmatidae</taxon>
        <taxon>Eurycanthinae</taxon>
        <taxon>Dryococelus</taxon>
    </lineage>
</organism>
<name>A0ABQ9HNZ6_9NEOP</name>
<evidence type="ECO:0000313" key="1">
    <source>
        <dbReference type="EMBL" id="KAJ8886069.1"/>
    </source>
</evidence>
<accession>A0ABQ9HNZ6</accession>
<comment type="caution">
    <text evidence="1">The sequence shown here is derived from an EMBL/GenBank/DDBJ whole genome shotgun (WGS) entry which is preliminary data.</text>
</comment>
<dbReference type="Proteomes" id="UP001159363">
    <property type="component" value="Chromosome X"/>
</dbReference>
<keyword evidence="2" id="KW-1185">Reference proteome</keyword>
<gene>
    <name evidence="1" type="ORF">PR048_012275</name>
</gene>